<dbReference type="SUPFAM" id="SSF53335">
    <property type="entry name" value="S-adenosyl-L-methionine-dependent methyltransferases"/>
    <property type="match status" value="1"/>
</dbReference>
<dbReference type="InterPro" id="IPR013216">
    <property type="entry name" value="Methyltransf_11"/>
</dbReference>
<dbReference type="Proteomes" id="UP000176409">
    <property type="component" value="Unassembled WGS sequence"/>
</dbReference>
<dbReference type="Gene3D" id="3.40.50.150">
    <property type="entry name" value="Vaccinia Virus protein VP39"/>
    <property type="match status" value="1"/>
</dbReference>
<sequence>MYRLFCYDDQTLGMHYGFWEPGTTNRQQAIANQHQEVITRARVAAKDHVLDVGCGVGGGAIYIAKTTGARVSGITLDSKQVRSATRYAQSAGVADLVDFQVMDFAKLGFADGNFDVVYGIESICYAHPKQAFLKEAFRVLKPGGRLVIMDGYAARPPNTPEEQTIRRGIEWGFVLSPIVTGKHMKDMMEVCGFRNVQQIDKTGETWPSVRYFGRLATLVMPIAKALILIPSTHLQAIYRNAVALRAVMHSYEQGLGMNAVHIGRKPRR</sequence>
<dbReference type="InterPro" id="IPR029063">
    <property type="entry name" value="SAM-dependent_MTases_sf"/>
</dbReference>
<evidence type="ECO:0000259" key="2">
    <source>
        <dbReference type="Pfam" id="PF08241"/>
    </source>
</evidence>
<dbReference type="PANTHER" id="PTHR44068:SF11">
    <property type="entry name" value="GERANYL DIPHOSPHATE 2-C-METHYLTRANSFERASE"/>
    <property type="match status" value="1"/>
</dbReference>
<organism evidence="3 4">
    <name type="scientific">Candidatus Gottesmanbacteria bacterium RIFCSPLOWO2_01_FULL_49_10</name>
    <dbReference type="NCBI Taxonomy" id="1798396"/>
    <lineage>
        <taxon>Bacteria</taxon>
        <taxon>Candidatus Gottesmaniibacteriota</taxon>
    </lineage>
</organism>
<dbReference type="Pfam" id="PF08241">
    <property type="entry name" value="Methyltransf_11"/>
    <property type="match status" value="1"/>
</dbReference>
<evidence type="ECO:0000313" key="3">
    <source>
        <dbReference type="EMBL" id="OGG29423.1"/>
    </source>
</evidence>
<feature type="domain" description="Methyltransferase type 11" evidence="2">
    <location>
        <begin position="50"/>
        <end position="148"/>
    </location>
</feature>
<dbReference type="GO" id="GO:0008757">
    <property type="term" value="F:S-adenosylmethionine-dependent methyltransferase activity"/>
    <property type="evidence" value="ECO:0007669"/>
    <property type="project" value="InterPro"/>
</dbReference>
<dbReference type="InterPro" id="IPR050447">
    <property type="entry name" value="Erg6_SMT_methyltransf"/>
</dbReference>
<dbReference type="STRING" id="1798396.A2973_04150"/>
<accession>A0A1F6AY05</accession>
<protein>
    <recommendedName>
        <fullName evidence="2">Methyltransferase type 11 domain-containing protein</fullName>
    </recommendedName>
</protein>
<reference evidence="3 4" key="1">
    <citation type="journal article" date="2016" name="Nat. Commun.">
        <title>Thousands of microbial genomes shed light on interconnected biogeochemical processes in an aquifer system.</title>
        <authorList>
            <person name="Anantharaman K."/>
            <person name="Brown C.T."/>
            <person name="Hug L.A."/>
            <person name="Sharon I."/>
            <person name="Castelle C.J."/>
            <person name="Probst A.J."/>
            <person name="Thomas B.C."/>
            <person name="Singh A."/>
            <person name="Wilkins M.J."/>
            <person name="Karaoz U."/>
            <person name="Brodie E.L."/>
            <person name="Williams K.H."/>
            <person name="Hubbard S.S."/>
            <person name="Banfield J.F."/>
        </authorList>
    </citation>
    <scope>NUCLEOTIDE SEQUENCE [LARGE SCALE GENOMIC DNA]</scope>
</reference>
<keyword evidence="1" id="KW-0808">Transferase</keyword>
<name>A0A1F6AY05_9BACT</name>
<evidence type="ECO:0000313" key="4">
    <source>
        <dbReference type="Proteomes" id="UP000176409"/>
    </source>
</evidence>
<gene>
    <name evidence="3" type="ORF">A2973_04150</name>
</gene>
<dbReference type="PANTHER" id="PTHR44068">
    <property type="entry name" value="ZGC:194242"/>
    <property type="match status" value="1"/>
</dbReference>
<dbReference type="CDD" id="cd02440">
    <property type="entry name" value="AdoMet_MTases"/>
    <property type="match status" value="1"/>
</dbReference>
<comment type="caution">
    <text evidence="3">The sequence shown here is derived from an EMBL/GenBank/DDBJ whole genome shotgun (WGS) entry which is preliminary data.</text>
</comment>
<evidence type="ECO:0000256" key="1">
    <source>
        <dbReference type="ARBA" id="ARBA00022679"/>
    </source>
</evidence>
<proteinExistence type="predicted"/>
<dbReference type="AlphaFoldDB" id="A0A1F6AY05"/>
<dbReference type="EMBL" id="MFJZ01000045">
    <property type="protein sequence ID" value="OGG29423.1"/>
    <property type="molecule type" value="Genomic_DNA"/>
</dbReference>